<feature type="domain" description="Phosphoribosyl-dephospho-CoA transferase MdcG C-terminal" evidence="4">
    <location>
        <begin position="136"/>
        <end position="254"/>
    </location>
</feature>
<dbReference type="InterPro" id="IPR017557">
    <property type="entry name" value="Holo-ACP_synthase"/>
</dbReference>
<dbReference type="InterPro" id="IPR048903">
    <property type="entry name" value="MdcG_N"/>
</dbReference>
<reference evidence="6" key="2">
    <citation type="submission" date="2021-08" db="EMBL/GenBank/DDBJ databases">
        <authorList>
            <person name="Tani A."/>
            <person name="Ola A."/>
            <person name="Ogura Y."/>
            <person name="Katsura K."/>
            <person name="Hayashi T."/>
        </authorList>
    </citation>
    <scope>NUCLEOTIDE SEQUENCE</scope>
    <source>
        <strain evidence="6">DSM 14458</strain>
    </source>
</reference>
<keyword evidence="7" id="KW-1185">Reference proteome</keyword>
<keyword evidence="1 6" id="KW-0808">Transferase</keyword>
<dbReference type="Pfam" id="PF10620">
    <property type="entry name" value="MdcG"/>
    <property type="match status" value="1"/>
</dbReference>
<evidence type="ECO:0000256" key="3">
    <source>
        <dbReference type="SAM" id="MobiDB-lite"/>
    </source>
</evidence>
<organism evidence="6 7">
    <name type="scientific">Methylorubrum suomiense</name>
    <dbReference type="NCBI Taxonomy" id="144191"/>
    <lineage>
        <taxon>Bacteria</taxon>
        <taxon>Pseudomonadati</taxon>
        <taxon>Pseudomonadota</taxon>
        <taxon>Alphaproteobacteria</taxon>
        <taxon>Hyphomicrobiales</taxon>
        <taxon>Methylobacteriaceae</taxon>
        <taxon>Methylorubrum</taxon>
    </lineage>
</organism>
<name>A0ABQ4UUK9_9HYPH</name>
<gene>
    <name evidence="6" type="primary">mdcG</name>
    <name evidence="6" type="ORF">BGCPKDLD_2282</name>
</gene>
<evidence type="ECO:0000259" key="4">
    <source>
        <dbReference type="Pfam" id="PF10620"/>
    </source>
</evidence>
<feature type="region of interest" description="Disordered" evidence="3">
    <location>
        <begin position="1"/>
        <end position="29"/>
    </location>
</feature>
<evidence type="ECO:0000256" key="2">
    <source>
        <dbReference type="ARBA" id="ARBA00022695"/>
    </source>
</evidence>
<keyword evidence="2" id="KW-0548">Nucleotidyltransferase</keyword>
<feature type="compositionally biased region" description="Basic and acidic residues" evidence="3">
    <location>
        <begin position="1"/>
        <end position="13"/>
    </location>
</feature>
<dbReference type="GO" id="GO:0016740">
    <property type="term" value="F:transferase activity"/>
    <property type="evidence" value="ECO:0007669"/>
    <property type="project" value="UniProtKB-KW"/>
</dbReference>
<sequence length="328" mass="34750">MSNSHPHLEEPQRSLEGGLQGSRDGPEPSFKATLRFASRDEGAEQIDVLGLRRHALVRVDPAAWATLLADRPDLAGVPILAGWAEAGWPLIVRRFSPGEDRARVPLGLPLPPALGKRRVGVLLPVDVLAPCPAPSLAEARTAAPLAWHSTLDALVALGARHGLVPRPFGALLWQALTGLPYLTSTSDLDLLWPLAGLLPDTFLDALATLAAAAPMVIDGEIVLADGGGVQWREWHGAGAGSVLVKYRDRLEMRSAGLSPSLPEGLVPSNPLIPRCCEAASKEGSRDHGDIGSPPSGLRFAEHLRMRAGMGEIEASLLCEVASPERTPP</sequence>
<protein>
    <submittedName>
        <fullName evidence="6">Phosphoribosyl-dephospho-CoA transferase</fullName>
    </submittedName>
</protein>
<reference evidence="6" key="1">
    <citation type="journal article" date="2021" name="Front. Microbiol.">
        <title>Comprehensive Comparative Genomics and Phenotyping of Methylobacterium Species.</title>
        <authorList>
            <person name="Alessa O."/>
            <person name="Ogura Y."/>
            <person name="Fujitani Y."/>
            <person name="Takami H."/>
            <person name="Hayashi T."/>
            <person name="Sahin N."/>
            <person name="Tani A."/>
        </authorList>
    </citation>
    <scope>NUCLEOTIDE SEQUENCE</scope>
    <source>
        <strain evidence="6">DSM 14458</strain>
    </source>
</reference>
<feature type="domain" description="Phosphoribosyl-dephospho-CoA transferase MdcG N-terminal" evidence="5">
    <location>
        <begin position="52"/>
        <end position="125"/>
    </location>
</feature>
<dbReference type="InterPro" id="IPR049180">
    <property type="entry name" value="MdcG_C"/>
</dbReference>
<evidence type="ECO:0000313" key="7">
    <source>
        <dbReference type="Proteomes" id="UP001055093"/>
    </source>
</evidence>
<evidence type="ECO:0000313" key="6">
    <source>
        <dbReference type="EMBL" id="GJE75695.1"/>
    </source>
</evidence>
<comment type="caution">
    <text evidence="6">The sequence shown here is derived from an EMBL/GenBank/DDBJ whole genome shotgun (WGS) entry which is preliminary data.</text>
</comment>
<dbReference type="Proteomes" id="UP001055093">
    <property type="component" value="Unassembled WGS sequence"/>
</dbReference>
<dbReference type="EMBL" id="BPRE01000006">
    <property type="protein sequence ID" value="GJE75695.1"/>
    <property type="molecule type" value="Genomic_DNA"/>
</dbReference>
<dbReference type="NCBIfam" id="TIGR03135">
    <property type="entry name" value="malonate_mdcG"/>
    <property type="match status" value="1"/>
</dbReference>
<accession>A0ABQ4UUK9</accession>
<evidence type="ECO:0000259" key="5">
    <source>
        <dbReference type="Pfam" id="PF20866"/>
    </source>
</evidence>
<proteinExistence type="predicted"/>
<dbReference type="Pfam" id="PF20866">
    <property type="entry name" value="MdcG_N"/>
    <property type="match status" value="1"/>
</dbReference>
<dbReference type="RefSeq" id="WP_137831803.1">
    <property type="nucleotide sequence ID" value="NZ_BPRE01000006.1"/>
</dbReference>
<evidence type="ECO:0000256" key="1">
    <source>
        <dbReference type="ARBA" id="ARBA00022679"/>
    </source>
</evidence>